<dbReference type="Pfam" id="PF20398">
    <property type="entry name" value="DUF6691"/>
    <property type="match status" value="1"/>
</dbReference>
<evidence type="ECO:0000313" key="3">
    <source>
        <dbReference type="Proteomes" id="UP001500631"/>
    </source>
</evidence>
<name>A0ABP9MYR7_9GAMM</name>
<dbReference type="InterPro" id="IPR046513">
    <property type="entry name" value="DUF6691"/>
</dbReference>
<gene>
    <name evidence="2" type="ORF">GCM10023338_21260</name>
</gene>
<comment type="caution">
    <text evidence="2">The sequence shown here is derived from an EMBL/GenBank/DDBJ whole genome shotgun (WGS) entry which is preliminary data.</text>
</comment>
<sequence>MYAFISLIAGIIFGLGLILSGMANPSVVQGFLDPFGNWNPALIWVMVGALVMSFIAVTILKKRGTTLLGERHHLPTNTPMNKRLIMGGLIFGVGWGLVGICPAPALVLVGQGLPDGILFAIAMIIGLLLPRFLFKKSH</sequence>
<keyword evidence="1" id="KW-1133">Transmembrane helix</keyword>
<dbReference type="EMBL" id="BAABKE010000008">
    <property type="protein sequence ID" value="GAA5103164.1"/>
    <property type="molecule type" value="Genomic_DNA"/>
</dbReference>
<proteinExistence type="predicted"/>
<keyword evidence="3" id="KW-1185">Reference proteome</keyword>
<feature type="transmembrane region" description="Helical" evidence="1">
    <location>
        <begin position="41"/>
        <end position="60"/>
    </location>
</feature>
<organism evidence="2 3">
    <name type="scientific">Wohlfahrtiimonas larvae</name>
    <dbReference type="NCBI Taxonomy" id="1157986"/>
    <lineage>
        <taxon>Bacteria</taxon>
        <taxon>Pseudomonadati</taxon>
        <taxon>Pseudomonadota</taxon>
        <taxon>Gammaproteobacteria</taxon>
        <taxon>Cardiobacteriales</taxon>
        <taxon>Ignatzschineriaceae</taxon>
        <taxon>Wohlfahrtiimonas</taxon>
    </lineage>
</organism>
<dbReference type="RefSeq" id="WP_077926446.1">
    <property type="nucleotide sequence ID" value="NZ_BAABKE010000008.1"/>
</dbReference>
<keyword evidence="1" id="KW-0472">Membrane</keyword>
<accession>A0ABP9MYR7</accession>
<evidence type="ECO:0000256" key="1">
    <source>
        <dbReference type="SAM" id="Phobius"/>
    </source>
</evidence>
<reference evidence="3" key="1">
    <citation type="journal article" date="2019" name="Int. J. Syst. Evol. Microbiol.">
        <title>The Global Catalogue of Microorganisms (GCM) 10K type strain sequencing project: providing services to taxonomists for standard genome sequencing and annotation.</title>
        <authorList>
            <consortium name="The Broad Institute Genomics Platform"/>
            <consortium name="The Broad Institute Genome Sequencing Center for Infectious Disease"/>
            <person name="Wu L."/>
            <person name="Ma J."/>
        </authorList>
    </citation>
    <scope>NUCLEOTIDE SEQUENCE [LARGE SCALE GENOMIC DNA]</scope>
    <source>
        <strain evidence="3">JCM 18424</strain>
    </source>
</reference>
<feature type="transmembrane region" description="Helical" evidence="1">
    <location>
        <begin position="84"/>
        <end position="110"/>
    </location>
</feature>
<feature type="transmembrane region" description="Helical" evidence="1">
    <location>
        <begin position="116"/>
        <end position="134"/>
    </location>
</feature>
<protein>
    <submittedName>
        <fullName evidence="2">YeeE/YedE thiosulfate transporter family protein</fullName>
    </submittedName>
</protein>
<dbReference type="Proteomes" id="UP001500631">
    <property type="component" value="Unassembled WGS sequence"/>
</dbReference>
<evidence type="ECO:0000313" key="2">
    <source>
        <dbReference type="EMBL" id="GAA5103164.1"/>
    </source>
</evidence>
<keyword evidence="1" id="KW-0812">Transmembrane</keyword>